<dbReference type="Proteomes" id="UP000523863">
    <property type="component" value="Unassembled WGS sequence"/>
</dbReference>
<comment type="caution">
    <text evidence="1">The sequence shown here is derived from an EMBL/GenBank/DDBJ whole genome shotgun (WGS) entry which is preliminary data.</text>
</comment>
<evidence type="ECO:0000313" key="2">
    <source>
        <dbReference type="Proteomes" id="UP000523863"/>
    </source>
</evidence>
<sequence length="85" mass="9291">MLADRLSTCAYKRDALPETNPRPPVCDPIMLEAAYESSIRDVEFAYCDSAAYAAIGAAKRDKARALVKAIDARPGFDRLGFSFTS</sequence>
<dbReference type="EMBL" id="JACHBL010000001">
    <property type="protein sequence ID" value="MBB5597749.1"/>
    <property type="molecule type" value="Genomic_DNA"/>
</dbReference>
<reference evidence="1 2" key="1">
    <citation type="submission" date="2020-08" db="EMBL/GenBank/DDBJ databases">
        <title>Sequencing the genomes of 1000 actinobacteria strains.</title>
        <authorList>
            <person name="Klenk H.-P."/>
        </authorList>
    </citation>
    <scope>NUCLEOTIDE SEQUENCE [LARGE SCALE GENOMIC DNA]</scope>
    <source>
        <strain evidence="1 2">DSM 23694</strain>
    </source>
</reference>
<evidence type="ECO:0000313" key="1">
    <source>
        <dbReference type="EMBL" id="MBB5597749.1"/>
    </source>
</evidence>
<protein>
    <submittedName>
        <fullName evidence="1">Uncharacterized protein</fullName>
    </submittedName>
</protein>
<organism evidence="1 2">
    <name type="scientific">Neomicrococcus lactis</name>
    <dbReference type="NCBI Taxonomy" id="732241"/>
    <lineage>
        <taxon>Bacteria</taxon>
        <taxon>Bacillati</taxon>
        <taxon>Actinomycetota</taxon>
        <taxon>Actinomycetes</taxon>
        <taxon>Micrococcales</taxon>
        <taxon>Micrococcaceae</taxon>
        <taxon>Neomicrococcus</taxon>
    </lineage>
</organism>
<dbReference type="AlphaFoldDB" id="A0A7W8YA41"/>
<name>A0A7W8YA41_9MICC</name>
<proteinExistence type="predicted"/>
<keyword evidence="2" id="KW-1185">Reference proteome</keyword>
<accession>A0A7W8YA41</accession>
<gene>
    <name evidence="1" type="ORF">BKA12_000829</name>
</gene>